<protein>
    <submittedName>
        <fullName evidence="2">Uncharacterized protein</fullName>
    </submittedName>
</protein>
<feature type="region of interest" description="Disordered" evidence="1">
    <location>
        <begin position="1"/>
        <end position="22"/>
    </location>
</feature>
<evidence type="ECO:0000313" key="2">
    <source>
        <dbReference type="EMBL" id="KAF9505310.1"/>
    </source>
</evidence>
<name>A0A9P6AG78_9AGAM</name>
<dbReference type="PANTHER" id="PTHR33266">
    <property type="entry name" value="CHROMOSOME 15, WHOLE GENOME SHOTGUN SEQUENCE"/>
    <property type="match status" value="1"/>
</dbReference>
<dbReference type="OrthoDB" id="107110at2759"/>
<reference evidence="2" key="1">
    <citation type="journal article" date="2020" name="Nat. Commun.">
        <title>Large-scale genome sequencing of mycorrhizal fungi provides insights into the early evolution of symbiotic traits.</title>
        <authorList>
            <person name="Miyauchi S."/>
            <person name="Kiss E."/>
            <person name="Kuo A."/>
            <person name="Drula E."/>
            <person name="Kohler A."/>
            <person name="Sanchez-Garcia M."/>
            <person name="Morin E."/>
            <person name="Andreopoulos B."/>
            <person name="Barry K.W."/>
            <person name="Bonito G."/>
            <person name="Buee M."/>
            <person name="Carver A."/>
            <person name="Chen C."/>
            <person name="Cichocki N."/>
            <person name="Clum A."/>
            <person name="Culley D."/>
            <person name="Crous P.W."/>
            <person name="Fauchery L."/>
            <person name="Girlanda M."/>
            <person name="Hayes R.D."/>
            <person name="Keri Z."/>
            <person name="LaButti K."/>
            <person name="Lipzen A."/>
            <person name="Lombard V."/>
            <person name="Magnuson J."/>
            <person name="Maillard F."/>
            <person name="Murat C."/>
            <person name="Nolan M."/>
            <person name="Ohm R.A."/>
            <person name="Pangilinan J."/>
            <person name="Pereira M.F."/>
            <person name="Perotto S."/>
            <person name="Peter M."/>
            <person name="Pfister S."/>
            <person name="Riley R."/>
            <person name="Sitrit Y."/>
            <person name="Stielow J.B."/>
            <person name="Szollosi G."/>
            <person name="Zifcakova L."/>
            <person name="Stursova M."/>
            <person name="Spatafora J.W."/>
            <person name="Tedersoo L."/>
            <person name="Vaario L.M."/>
            <person name="Yamada A."/>
            <person name="Yan M."/>
            <person name="Wang P."/>
            <person name="Xu J."/>
            <person name="Bruns T."/>
            <person name="Baldrian P."/>
            <person name="Vilgalys R."/>
            <person name="Dunand C."/>
            <person name="Henrissat B."/>
            <person name="Grigoriev I.V."/>
            <person name="Hibbett D."/>
            <person name="Nagy L.G."/>
            <person name="Martin F.M."/>
        </authorList>
    </citation>
    <scope>NUCLEOTIDE SEQUENCE</scope>
    <source>
        <strain evidence="2">UP504</strain>
    </source>
</reference>
<dbReference type="Proteomes" id="UP000886523">
    <property type="component" value="Unassembled WGS sequence"/>
</dbReference>
<proteinExistence type="predicted"/>
<organism evidence="2 3">
    <name type="scientific">Hydnum rufescens UP504</name>
    <dbReference type="NCBI Taxonomy" id="1448309"/>
    <lineage>
        <taxon>Eukaryota</taxon>
        <taxon>Fungi</taxon>
        <taxon>Dikarya</taxon>
        <taxon>Basidiomycota</taxon>
        <taxon>Agaricomycotina</taxon>
        <taxon>Agaricomycetes</taxon>
        <taxon>Cantharellales</taxon>
        <taxon>Hydnaceae</taxon>
        <taxon>Hydnum</taxon>
    </lineage>
</organism>
<accession>A0A9P6AG78</accession>
<dbReference type="PANTHER" id="PTHR33266:SF1">
    <property type="entry name" value="F-BOX DOMAIN-CONTAINING PROTEIN"/>
    <property type="match status" value="1"/>
</dbReference>
<comment type="caution">
    <text evidence="2">The sequence shown here is derived from an EMBL/GenBank/DDBJ whole genome shotgun (WGS) entry which is preliminary data.</text>
</comment>
<dbReference type="AlphaFoldDB" id="A0A9P6AG78"/>
<gene>
    <name evidence="2" type="ORF">BS47DRAFT_1400536</name>
</gene>
<dbReference type="EMBL" id="MU129162">
    <property type="protein sequence ID" value="KAF9505310.1"/>
    <property type="molecule type" value="Genomic_DNA"/>
</dbReference>
<evidence type="ECO:0000256" key="1">
    <source>
        <dbReference type="SAM" id="MobiDB-lite"/>
    </source>
</evidence>
<sequence>MSKHDLEPVASGSKRVRIESSDNDDEMDKNVLNYYTIRRLPMNSELDSSKCRCLQTSFKNGNHCPRVTGAESATHNAWSAPYIGSSHRVLWEKIMEIKTRRLGGWGWYSYVLPVTQSSGTGKSRMIDELSKEHLVIPIVLRDSDGYPPPDIAPRDWFLQASTPERAQKCAIAFLMALFETTKEIIGGIDDLTPSSSSKEVPATISAKFRWFMAHNQTYSSTGNLRQSFYERVVEIGKGLEPNVKLDSGGSTPHHDLSDYANTLIASLPEEEKNDDPVFILAFDEAHVLTRIRHHNGMPWSFYSELGRILRSLSWVKVFSVFLSTSSGICRFPPPPEDAPSSRIQQRKLRQSPPFTAVGFDQLAIPIREGEISIEDASSDARIAFLGRPLFGSRYREGSDTIKSTIVSFAREKLVGSKDVLDWQSKLACLAMRIPVQFDSKSDLGAETSAALVERHMRICLDVDPNSSVMTTVSPSEPLLAEAARATMSLCPGFSAVDALVSHLNDSGPDKGNRGSLLAMLLLILAYDNAAKKKTIEVECRPYYQRAESDDVALEDSFSEALPLGLIARGAAVICVDNQMGIDLVIPFIAGDHKLTEENVGVILIQVKNDQNFNEKPLDKLYGGMDPVYLGILPTESNIAVIRMVFALASRDPAVVVRQRERRTTRRKASNFTSYDIWLAKASSQTFGPIEIEEEDQYTLALRLTKTFPHVYHDEAIQDTLRSMNPGSATDKAHWQYIDYDGTLGMFSLQ</sequence>
<keyword evidence="3" id="KW-1185">Reference proteome</keyword>
<evidence type="ECO:0000313" key="3">
    <source>
        <dbReference type="Proteomes" id="UP000886523"/>
    </source>
</evidence>